<dbReference type="InterPro" id="IPR029060">
    <property type="entry name" value="PIN-like_dom_sf"/>
</dbReference>
<feature type="domain" description="Asteroid" evidence="3">
    <location>
        <begin position="145"/>
        <end position="391"/>
    </location>
</feature>
<dbReference type="AlphaFoldDB" id="A0AAN7HCM1"/>
<evidence type="ECO:0000256" key="1">
    <source>
        <dbReference type="ARBA" id="ARBA00007398"/>
    </source>
</evidence>
<comment type="caution">
    <text evidence="4">The sequence shown here is derived from an EMBL/GenBank/DDBJ whole genome shotgun (WGS) entry which is preliminary data.</text>
</comment>
<protein>
    <submittedName>
        <fullName evidence="4">XPG domain containing-domain-containing protein</fullName>
    </submittedName>
</protein>
<feature type="region of interest" description="Disordered" evidence="2">
    <location>
        <begin position="555"/>
        <end position="592"/>
    </location>
</feature>
<dbReference type="InterPro" id="IPR039436">
    <property type="entry name" value="Asteroid_dom"/>
</dbReference>
<reference evidence="4" key="1">
    <citation type="journal article" date="2023" name="Mol. Phylogenet. Evol.">
        <title>Genome-scale phylogeny and comparative genomics of the fungal order Sordariales.</title>
        <authorList>
            <person name="Hensen N."/>
            <person name="Bonometti L."/>
            <person name="Westerberg I."/>
            <person name="Brannstrom I.O."/>
            <person name="Guillou S."/>
            <person name="Cros-Aarteil S."/>
            <person name="Calhoun S."/>
            <person name="Haridas S."/>
            <person name="Kuo A."/>
            <person name="Mondo S."/>
            <person name="Pangilinan J."/>
            <person name="Riley R."/>
            <person name="LaButti K."/>
            <person name="Andreopoulos B."/>
            <person name="Lipzen A."/>
            <person name="Chen C."/>
            <person name="Yan M."/>
            <person name="Daum C."/>
            <person name="Ng V."/>
            <person name="Clum A."/>
            <person name="Steindorff A."/>
            <person name="Ohm R.A."/>
            <person name="Martin F."/>
            <person name="Silar P."/>
            <person name="Natvig D.O."/>
            <person name="Lalanne C."/>
            <person name="Gautier V."/>
            <person name="Ament-Velasquez S.L."/>
            <person name="Kruys A."/>
            <person name="Hutchinson M.I."/>
            <person name="Powell A.J."/>
            <person name="Barry K."/>
            <person name="Miller A.N."/>
            <person name="Grigoriev I.V."/>
            <person name="Debuchy R."/>
            <person name="Gladieux P."/>
            <person name="Hiltunen Thoren M."/>
            <person name="Johannesson H."/>
        </authorList>
    </citation>
    <scope>NUCLEOTIDE SEQUENCE</scope>
    <source>
        <strain evidence="4">CBS 532.94</strain>
    </source>
</reference>
<dbReference type="InterPro" id="IPR026832">
    <property type="entry name" value="Asteroid"/>
</dbReference>
<dbReference type="PANTHER" id="PTHR15665:SF1">
    <property type="entry name" value="PROTEIN ASTEROID HOMOLOG 1"/>
    <property type="match status" value="1"/>
</dbReference>
<dbReference type="Proteomes" id="UP001303760">
    <property type="component" value="Unassembled WGS sequence"/>
</dbReference>
<accession>A0AAN7HCM1</accession>
<reference evidence="4" key="2">
    <citation type="submission" date="2023-05" db="EMBL/GenBank/DDBJ databases">
        <authorList>
            <consortium name="Lawrence Berkeley National Laboratory"/>
            <person name="Steindorff A."/>
            <person name="Hensen N."/>
            <person name="Bonometti L."/>
            <person name="Westerberg I."/>
            <person name="Brannstrom I.O."/>
            <person name="Guillou S."/>
            <person name="Cros-Aarteil S."/>
            <person name="Calhoun S."/>
            <person name="Haridas S."/>
            <person name="Kuo A."/>
            <person name="Mondo S."/>
            <person name="Pangilinan J."/>
            <person name="Riley R."/>
            <person name="Labutti K."/>
            <person name="Andreopoulos B."/>
            <person name="Lipzen A."/>
            <person name="Chen C."/>
            <person name="Yanf M."/>
            <person name="Daum C."/>
            <person name="Ng V."/>
            <person name="Clum A."/>
            <person name="Ohm R."/>
            <person name="Martin F."/>
            <person name="Silar P."/>
            <person name="Natvig D."/>
            <person name="Lalanne C."/>
            <person name="Gautier V."/>
            <person name="Ament-Velasquez S.L."/>
            <person name="Kruys A."/>
            <person name="Hutchinson M.I."/>
            <person name="Powell A.J."/>
            <person name="Barry K."/>
            <person name="Miller A.N."/>
            <person name="Grigoriev I.V."/>
            <person name="Debuchy R."/>
            <person name="Gladieux P."/>
            <person name="Thoren M.H."/>
            <person name="Johannesson H."/>
        </authorList>
    </citation>
    <scope>NUCLEOTIDE SEQUENCE</scope>
    <source>
        <strain evidence="4">CBS 532.94</strain>
    </source>
</reference>
<name>A0AAN7HCM1_9PEZI</name>
<dbReference type="EMBL" id="MU860197">
    <property type="protein sequence ID" value="KAK4236375.1"/>
    <property type="molecule type" value="Genomic_DNA"/>
</dbReference>
<comment type="similarity">
    <text evidence="1">Belongs to the asteroid family.</text>
</comment>
<dbReference type="Gene3D" id="3.40.50.1010">
    <property type="entry name" value="5'-nuclease"/>
    <property type="match status" value="1"/>
</dbReference>
<organism evidence="4 5">
    <name type="scientific">Achaetomium macrosporum</name>
    <dbReference type="NCBI Taxonomy" id="79813"/>
    <lineage>
        <taxon>Eukaryota</taxon>
        <taxon>Fungi</taxon>
        <taxon>Dikarya</taxon>
        <taxon>Ascomycota</taxon>
        <taxon>Pezizomycotina</taxon>
        <taxon>Sordariomycetes</taxon>
        <taxon>Sordariomycetidae</taxon>
        <taxon>Sordariales</taxon>
        <taxon>Chaetomiaceae</taxon>
        <taxon>Achaetomium</taxon>
    </lineage>
</organism>
<sequence>MGIPQLKRHLEPYAERSFIEPGNVVLDGPALAYHILNLCSRTTRKSSPFEQPSYQLLGKTAVAWLDRIQACGLSVSAIYFDGYLPNSKRAERIQRLLKSSRDLIRYHSTFLSGVPRSDAYDADNADADLFPNAWPGENKAKPPPPPFLVPAIIDALREASEFSSRVKLVPGEADGFCAEHVRRHGGTVLTSDSDLLVHDLGKNGGVLFFADIDADVGKQKLIAPHYRPADLCRRLSLLPEVGLQYLAFEVSRDPHLTLEQAIEKSKRSEAVSTSREEYSNFMEQYHSPGVALQFGTDEIPPLDPRLSELFLRTFRVSKKTVGPVSELEPGNGLEIYLPFLLDCPARTKAWEASKPVRQLTYAVLQSFCGNSIPSVIEMRRLHSLSSGSRVEVPTPREADELGTLLLGLFTEIEDGISKPESIWVVLSFYQDIVMTLDRGKGNPLSLELLAQEASGKLDQGSWDFLHFVAQTQATYYSLRMLRQIIELLAQYTGPLSTTISELARFLSRLPPLPGFPTPRSFLETLKLAREAGLLACVRRLCVGYEDMVQLIEQPLERKESKKKRRTMPSSQGRTAPRPSNPFNLLAVSGEET</sequence>
<dbReference type="SUPFAM" id="SSF88723">
    <property type="entry name" value="PIN domain-like"/>
    <property type="match status" value="1"/>
</dbReference>
<dbReference type="Pfam" id="PF12813">
    <property type="entry name" value="XPG_I_2"/>
    <property type="match status" value="1"/>
</dbReference>
<evidence type="ECO:0000256" key="2">
    <source>
        <dbReference type="SAM" id="MobiDB-lite"/>
    </source>
</evidence>
<evidence type="ECO:0000259" key="3">
    <source>
        <dbReference type="Pfam" id="PF12813"/>
    </source>
</evidence>
<evidence type="ECO:0000313" key="4">
    <source>
        <dbReference type="EMBL" id="KAK4236375.1"/>
    </source>
</evidence>
<gene>
    <name evidence="4" type="ORF">C8A03DRAFT_16987</name>
</gene>
<keyword evidence="5" id="KW-1185">Reference proteome</keyword>
<evidence type="ECO:0000313" key="5">
    <source>
        <dbReference type="Proteomes" id="UP001303760"/>
    </source>
</evidence>
<dbReference type="PANTHER" id="PTHR15665">
    <property type="entry name" value="ASTEROID PROTEIN"/>
    <property type="match status" value="1"/>
</dbReference>
<proteinExistence type="inferred from homology"/>